<keyword evidence="2" id="KW-0489">Methyltransferase</keyword>
<evidence type="ECO:0000313" key="3">
    <source>
        <dbReference type="Proteomes" id="UP000609879"/>
    </source>
</evidence>
<accession>A0ABQ3Y7J5</accession>
<keyword evidence="3" id="KW-1185">Reference proteome</keyword>
<dbReference type="Pfam" id="PF08242">
    <property type="entry name" value="Methyltransf_12"/>
    <property type="match status" value="1"/>
</dbReference>
<dbReference type="GO" id="GO:0032259">
    <property type="term" value="P:methylation"/>
    <property type="evidence" value="ECO:0007669"/>
    <property type="project" value="UniProtKB-KW"/>
</dbReference>
<dbReference type="InterPro" id="IPR013217">
    <property type="entry name" value="Methyltransf_12"/>
</dbReference>
<organism evidence="2 3">
    <name type="scientific">Paractinoplanes deccanensis</name>
    <dbReference type="NCBI Taxonomy" id="113561"/>
    <lineage>
        <taxon>Bacteria</taxon>
        <taxon>Bacillati</taxon>
        <taxon>Actinomycetota</taxon>
        <taxon>Actinomycetes</taxon>
        <taxon>Micromonosporales</taxon>
        <taxon>Micromonosporaceae</taxon>
        <taxon>Paractinoplanes</taxon>
    </lineage>
</organism>
<dbReference type="InterPro" id="IPR029063">
    <property type="entry name" value="SAM-dependent_MTases_sf"/>
</dbReference>
<comment type="caution">
    <text evidence="2">The sequence shown here is derived from an EMBL/GenBank/DDBJ whole genome shotgun (WGS) entry which is preliminary data.</text>
</comment>
<evidence type="ECO:0000313" key="2">
    <source>
        <dbReference type="EMBL" id="GID75925.1"/>
    </source>
</evidence>
<dbReference type="Proteomes" id="UP000609879">
    <property type="component" value="Unassembled WGS sequence"/>
</dbReference>
<proteinExistence type="predicted"/>
<dbReference type="SUPFAM" id="SSF53335">
    <property type="entry name" value="S-adenosyl-L-methionine-dependent methyltransferases"/>
    <property type="match status" value="1"/>
</dbReference>
<gene>
    <name evidence="2" type="ORF">Ade02nite_45660</name>
</gene>
<protein>
    <submittedName>
        <fullName evidence="2">Methyltransferase</fullName>
    </submittedName>
</protein>
<name>A0ABQ3Y7J5_9ACTN</name>
<feature type="domain" description="Methyltransferase type 12" evidence="1">
    <location>
        <begin position="76"/>
        <end position="170"/>
    </location>
</feature>
<dbReference type="CDD" id="cd02440">
    <property type="entry name" value="AdoMet_MTases"/>
    <property type="match status" value="1"/>
</dbReference>
<sequence>MRTENVKAPVPGAAYRARVTDYRDVNRANWDERAAAHAASPDYAVSRFAEDKAYLSEVVRFDLPRLGDVSGLRGVHLQCHIGTDTISLSRLGATMTGLDFSEKSLAEARRIAALAGADVRYVQAEVYDAVEAVGDGYDLVYTGVGALCWLPDIRRWARTVAALLRPGGRLFLREGHPVLWSLDYERDDDLLVLVDPYFETSEPAVYDEPGTYVATDAAFTHNVTHTWNRGLGEIVTALLEAGMTITGLVEHTTVPWNALERLMHDTGDGEFQLRDRPERLPHTYTLQAVRPAV</sequence>
<reference evidence="2 3" key="1">
    <citation type="submission" date="2021-01" db="EMBL/GenBank/DDBJ databases">
        <title>Whole genome shotgun sequence of Actinoplanes deccanensis NBRC 13994.</title>
        <authorList>
            <person name="Komaki H."/>
            <person name="Tamura T."/>
        </authorList>
    </citation>
    <scope>NUCLEOTIDE SEQUENCE [LARGE SCALE GENOMIC DNA]</scope>
    <source>
        <strain evidence="2 3">NBRC 13994</strain>
    </source>
</reference>
<dbReference type="EMBL" id="BOMI01000087">
    <property type="protein sequence ID" value="GID75925.1"/>
    <property type="molecule type" value="Genomic_DNA"/>
</dbReference>
<dbReference type="Gene3D" id="3.40.50.150">
    <property type="entry name" value="Vaccinia Virus protein VP39"/>
    <property type="match status" value="1"/>
</dbReference>
<keyword evidence="2" id="KW-0808">Transferase</keyword>
<evidence type="ECO:0000259" key="1">
    <source>
        <dbReference type="Pfam" id="PF08242"/>
    </source>
</evidence>
<dbReference type="GO" id="GO:0008168">
    <property type="term" value="F:methyltransferase activity"/>
    <property type="evidence" value="ECO:0007669"/>
    <property type="project" value="UniProtKB-KW"/>
</dbReference>